<comment type="similarity">
    <text evidence="2">Belongs to the protein prenyltransferase subunit alpha family.</text>
</comment>
<dbReference type="GeneID" id="41982707"/>
<evidence type="ECO:0000256" key="4">
    <source>
        <dbReference type="ARBA" id="ARBA00012702"/>
    </source>
</evidence>
<sequence length="508" mass="58834">MAPKASKSPKAQPRAPEPPKEYPSISALQQDLYQSSRPFLTLAQTKSLTSLTPTEKSAYANSRFLETGVWKTWPSPQQKEFWAAVEKQNIPIPLPQPRNLGKDSRGQELGTYKVEEYAQYRKRERQLQELRRESVRFRDRREKIPEGETFEGAVEDEKNRRKLIGLLQGKRMGFYEGNPEWDDVVPIPQDDGEGALAQIAYTDDYAEAMGYLRAVMAAKEHSPRVLCLTEHIISLNPAHYTVWLYRASTLFSLQSSLTEELAWVNETALENQKNYQIWHHRQLLIDHLVQTISPEAIKSLEESERDFMTQMFEQDGKNYHVWSYRQYLCWKLDMFNETELRSIEDLLRRDVRNNSAWSHRFFVVFSDPKYATRGSKATEHDPKIPDGVLKREIEFAEAATFEAPQNQSPWNYLRGVLRKGGRKLGSLEWFAGGGEEEDVKSSHALDLLADIWAEKGENVKADKALRLLGDKYDRVRKNYWDWKRMELQEGEVRGVAEKVDELKVGSQG</sequence>
<keyword evidence="8" id="KW-0460">Magnesium</keyword>
<evidence type="ECO:0000256" key="15">
    <source>
        <dbReference type="SAM" id="MobiDB-lite"/>
    </source>
</evidence>
<dbReference type="Pfam" id="PF01239">
    <property type="entry name" value="PPTA"/>
    <property type="match status" value="5"/>
</dbReference>
<evidence type="ECO:0000313" key="17">
    <source>
        <dbReference type="Proteomes" id="UP000431533"/>
    </source>
</evidence>
<dbReference type="EMBL" id="QGMH01000022">
    <property type="protein sequence ID" value="TVY29132.1"/>
    <property type="molecule type" value="Genomic_DNA"/>
</dbReference>
<evidence type="ECO:0000256" key="1">
    <source>
        <dbReference type="ARBA" id="ARBA00001946"/>
    </source>
</evidence>
<dbReference type="SUPFAM" id="SSF48439">
    <property type="entry name" value="Protein prenylyltransferase"/>
    <property type="match status" value="1"/>
</dbReference>
<feature type="region of interest" description="Disordered" evidence="15">
    <location>
        <begin position="1"/>
        <end position="24"/>
    </location>
</feature>
<evidence type="ECO:0000256" key="12">
    <source>
        <dbReference type="ARBA" id="ARBA00043086"/>
    </source>
</evidence>
<dbReference type="GO" id="GO:0005953">
    <property type="term" value="C:CAAX-protein geranylgeranyltransferase complex"/>
    <property type="evidence" value="ECO:0007669"/>
    <property type="project" value="TreeGrafter"/>
</dbReference>
<keyword evidence="5" id="KW-0637">Prenyltransferase</keyword>
<comment type="caution">
    <text evidence="16">The sequence shown here is derived from an EMBL/GenBank/DDBJ whole genome shotgun (WGS) entry which is preliminary data.</text>
</comment>
<organism evidence="16 17">
    <name type="scientific">Lachnellula hyalina</name>
    <dbReference type="NCBI Taxonomy" id="1316788"/>
    <lineage>
        <taxon>Eukaryota</taxon>
        <taxon>Fungi</taxon>
        <taxon>Dikarya</taxon>
        <taxon>Ascomycota</taxon>
        <taxon>Pezizomycotina</taxon>
        <taxon>Leotiomycetes</taxon>
        <taxon>Helotiales</taxon>
        <taxon>Lachnaceae</taxon>
        <taxon>Lachnellula</taxon>
    </lineage>
</organism>
<reference evidence="16 17" key="1">
    <citation type="submission" date="2018-05" db="EMBL/GenBank/DDBJ databases">
        <title>Genome sequencing and assembly of the regulated plant pathogen Lachnellula willkommii and related sister species for the development of diagnostic species identification markers.</title>
        <authorList>
            <person name="Giroux E."/>
            <person name="Bilodeau G."/>
        </authorList>
    </citation>
    <scope>NUCLEOTIDE SEQUENCE [LARGE SCALE GENOMIC DNA]</scope>
    <source>
        <strain evidence="16 17">CBS 185.66</strain>
    </source>
</reference>
<dbReference type="PROSITE" id="PS51147">
    <property type="entry name" value="PFTA"/>
    <property type="match status" value="5"/>
</dbReference>
<evidence type="ECO:0000256" key="8">
    <source>
        <dbReference type="ARBA" id="ARBA00022842"/>
    </source>
</evidence>
<dbReference type="PANTHER" id="PTHR11129:SF1">
    <property type="entry name" value="PROTEIN FARNESYLTRANSFERASE_GERANYLGERANYLTRANSFERASE TYPE-1 SUBUNIT ALPHA"/>
    <property type="match status" value="1"/>
</dbReference>
<evidence type="ECO:0000256" key="3">
    <source>
        <dbReference type="ARBA" id="ARBA00012700"/>
    </source>
</evidence>
<dbReference type="GO" id="GO:0005965">
    <property type="term" value="C:protein farnesyltransferase complex"/>
    <property type="evidence" value="ECO:0007669"/>
    <property type="project" value="TreeGrafter"/>
</dbReference>
<name>A0A8H8R5T1_9HELO</name>
<keyword evidence="7" id="KW-0677">Repeat</keyword>
<evidence type="ECO:0000256" key="10">
    <source>
        <dbReference type="ARBA" id="ARBA00041392"/>
    </source>
</evidence>
<dbReference type="EC" id="2.5.1.58" evidence="4"/>
<dbReference type="EC" id="2.5.1.59" evidence="3"/>
<accession>A0A8H8R5T1</accession>
<evidence type="ECO:0000256" key="5">
    <source>
        <dbReference type="ARBA" id="ARBA00022602"/>
    </source>
</evidence>
<evidence type="ECO:0000256" key="2">
    <source>
        <dbReference type="ARBA" id="ARBA00006734"/>
    </source>
</evidence>
<evidence type="ECO:0000256" key="6">
    <source>
        <dbReference type="ARBA" id="ARBA00022679"/>
    </source>
</evidence>
<evidence type="ECO:0000256" key="13">
    <source>
        <dbReference type="ARBA" id="ARBA00043219"/>
    </source>
</evidence>
<feature type="coiled-coil region" evidence="14">
    <location>
        <begin position="113"/>
        <end position="140"/>
    </location>
</feature>
<evidence type="ECO:0000256" key="7">
    <source>
        <dbReference type="ARBA" id="ARBA00022737"/>
    </source>
</evidence>
<dbReference type="Gene3D" id="1.25.40.120">
    <property type="entry name" value="Protein prenylyltransferase"/>
    <property type="match status" value="1"/>
</dbReference>
<evidence type="ECO:0000313" key="16">
    <source>
        <dbReference type="EMBL" id="TVY29132.1"/>
    </source>
</evidence>
<keyword evidence="17" id="KW-1185">Reference proteome</keyword>
<keyword evidence="6 16" id="KW-0808">Transferase</keyword>
<evidence type="ECO:0000256" key="9">
    <source>
        <dbReference type="ARBA" id="ARBA00040965"/>
    </source>
</evidence>
<dbReference type="Proteomes" id="UP000431533">
    <property type="component" value="Unassembled WGS sequence"/>
</dbReference>
<dbReference type="OrthoDB" id="272289at2759"/>
<evidence type="ECO:0000256" key="14">
    <source>
        <dbReference type="SAM" id="Coils"/>
    </source>
</evidence>
<dbReference type="PANTHER" id="PTHR11129">
    <property type="entry name" value="PROTEIN FARNESYLTRANSFERASE ALPHA SUBUNIT/RAB GERANYLGERANYL TRANSFERASE ALPHA SUBUNIT"/>
    <property type="match status" value="1"/>
</dbReference>
<keyword evidence="14" id="KW-0175">Coiled coil</keyword>
<dbReference type="RefSeq" id="XP_031007920.1">
    <property type="nucleotide sequence ID" value="XM_031147485.1"/>
</dbReference>
<dbReference type="GO" id="GO:0004662">
    <property type="term" value="F:CAAX-protein geranylgeranyltransferase activity"/>
    <property type="evidence" value="ECO:0007669"/>
    <property type="project" value="UniProtKB-EC"/>
</dbReference>
<evidence type="ECO:0000256" key="11">
    <source>
        <dbReference type="ARBA" id="ARBA00042436"/>
    </source>
</evidence>
<comment type="cofactor">
    <cofactor evidence="1">
        <name>Mg(2+)</name>
        <dbReference type="ChEBI" id="CHEBI:18420"/>
    </cofactor>
</comment>
<dbReference type="AlphaFoldDB" id="A0A8H8R5T1"/>
<dbReference type="InterPro" id="IPR002088">
    <property type="entry name" value="Prenyl_trans_a"/>
</dbReference>
<proteinExistence type="inferred from homology"/>
<gene>
    <name evidence="16" type="primary">RAM2</name>
    <name evidence="16" type="ORF">LHYA1_G002509</name>
</gene>
<dbReference type="GO" id="GO:0004660">
    <property type="term" value="F:protein farnesyltransferase activity"/>
    <property type="evidence" value="ECO:0007669"/>
    <property type="project" value="UniProtKB-EC"/>
</dbReference>
<protein>
    <recommendedName>
        <fullName evidence="9">Protein farnesyltransferase/geranylgeranyltransferase type-1 subunit alpha</fullName>
        <ecNumber evidence="4">2.5.1.58</ecNumber>
        <ecNumber evidence="3">2.5.1.59</ecNumber>
    </recommendedName>
    <alternativeName>
        <fullName evidence="12">CAAX farnesyltransferase subunit alpha</fullName>
    </alternativeName>
    <alternativeName>
        <fullName evidence="11">FTase-alpha</fullName>
    </alternativeName>
    <alternativeName>
        <fullName evidence="10">Ras proteins prenyltransferase subunit alpha</fullName>
    </alternativeName>
    <alternativeName>
        <fullName evidence="13">Type I protein geranyl-geranyltransferase subunit alpha</fullName>
    </alternativeName>
</protein>